<dbReference type="Pfam" id="PF00560">
    <property type="entry name" value="LRR_1"/>
    <property type="match status" value="2"/>
</dbReference>
<proteinExistence type="predicted"/>
<dbReference type="PANTHER" id="PTHR45631">
    <property type="entry name" value="OS07G0107800 PROTEIN-RELATED"/>
    <property type="match status" value="1"/>
</dbReference>
<gene>
    <name evidence="2" type="ORF">C5167_005371</name>
</gene>
<dbReference type="Gene3D" id="3.80.10.10">
    <property type="entry name" value="Ribonuclease Inhibitor"/>
    <property type="match status" value="1"/>
</dbReference>
<dbReference type="AlphaFoldDB" id="A0A4Y7JDJ6"/>
<dbReference type="InterPro" id="IPR032675">
    <property type="entry name" value="LRR_dom_sf"/>
</dbReference>
<feature type="transmembrane region" description="Helical" evidence="1">
    <location>
        <begin position="358"/>
        <end position="383"/>
    </location>
</feature>
<dbReference type="EMBL" id="CM010718">
    <property type="protein sequence ID" value="RZC58070.1"/>
    <property type="molecule type" value="Genomic_DNA"/>
</dbReference>
<dbReference type="SUPFAM" id="SSF52058">
    <property type="entry name" value="L domain-like"/>
    <property type="match status" value="1"/>
</dbReference>
<keyword evidence="3" id="KW-1185">Reference proteome</keyword>
<keyword evidence="1" id="KW-0812">Transmembrane</keyword>
<dbReference type="Proteomes" id="UP000316621">
    <property type="component" value="Chromosome 4"/>
</dbReference>
<evidence type="ECO:0000313" key="2">
    <source>
        <dbReference type="EMBL" id="RZC58070.1"/>
    </source>
</evidence>
<dbReference type="InterPro" id="IPR001611">
    <property type="entry name" value="Leu-rich_rpt"/>
</dbReference>
<evidence type="ECO:0000313" key="3">
    <source>
        <dbReference type="Proteomes" id="UP000316621"/>
    </source>
</evidence>
<organism evidence="2 3">
    <name type="scientific">Papaver somniferum</name>
    <name type="common">Opium poppy</name>
    <dbReference type="NCBI Taxonomy" id="3469"/>
    <lineage>
        <taxon>Eukaryota</taxon>
        <taxon>Viridiplantae</taxon>
        <taxon>Streptophyta</taxon>
        <taxon>Embryophyta</taxon>
        <taxon>Tracheophyta</taxon>
        <taxon>Spermatophyta</taxon>
        <taxon>Magnoliopsida</taxon>
        <taxon>Ranunculales</taxon>
        <taxon>Papaveraceae</taxon>
        <taxon>Papaveroideae</taxon>
        <taxon>Papaver</taxon>
    </lineage>
</organism>
<dbReference type="PANTHER" id="PTHR45631:SF44">
    <property type="entry name" value="CARBOHYDRATE-BINDING PROTEIN OF THE ER PROTEIN"/>
    <property type="match status" value="1"/>
</dbReference>
<keyword evidence="1" id="KW-0472">Membrane</keyword>
<reference evidence="2 3" key="1">
    <citation type="journal article" date="2018" name="Science">
        <title>The opium poppy genome and morphinan production.</title>
        <authorList>
            <person name="Guo L."/>
            <person name="Winzer T."/>
            <person name="Yang X."/>
            <person name="Li Y."/>
            <person name="Ning Z."/>
            <person name="He Z."/>
            <person name="Teodor R."/>
            <person name="Lu Y."/>
            <person name="Bowser T.A."/>
            <person name="Graham I.A."/>
            <person name="Ye K."/>
        </authorList>
    </citation>
    <scope>NUCLEOTIDE SEQUENCE [LARGE SCALE GENOMIC DNA]</scope>
    <source>
        <strain evidence="3">cv. HN1</strain>
        <tissue evidence="2">Leaves</tissue>
    </source>
</reference>
<sequence>MGKADMVGPRPITRMAWHSGAKGLVRTTWHGGVQGKHGWGQGKARLAWHGGAKGLACHWRMVRLAWLGPRKGAVGLAWWAQGFGMPWREDVVDMVGMPWRGYVACMVCHWHSGAAGMVGMPWRGDVAGMVSHWHSGADGMVGMPWRGDVAGMVGMPWCGDVAGMVDNIMKKSTQVNLINFLSALSFSSLLLTVWAQTNSNDVEAIDLLQTTFSYALSSTGDPCLPIPFIWVQCSSHITPRVTALNLGKYFLVASSTLLPLPDFTAMDALEVIDLSDNILIGEFPDFLANFPKLKVLNLANNFLNGTVPTSLRDKSEANELELTLTGKNMTLCFSDENTCRTIGLTPTSNKTPNLGIRIAIRIGIGLGILIGLFVICLVIVLIIGQCQKRKAVAASGSTGEISGLAMPVNAETQQQMHPTVQSIRVGA</sequence>
<name>A0A4Y7JDJ6_PAPSO</name>
<evidence type="ECO:0000256" key="1">
    <source>
        <dbReference type="SAM" id="Phobius"/>
    </source>
</evidence>
<accession>A0A4Y7JDJ6</accession>
<dbReference type="STRING" id="3469.A0A4Y7JDJ6"/>
<protein>
    <recommendedName>
        <fullName evidence="4">Leucine-rich repeat-containing N-terminal plant-type domain-containing protein</fullName>
    </recommendedName>
</protein>
<dbReference type="Gramene" id="RZC58070">
    <property type="protein sequence ID" value="RZC58070"/>
    <property type="gene ID" value="C5167_005371"/>
</dbReference>
<evidence type="ECO:0008006" key="4">
    <source>
        <dbReference type="Google" id="ProtNLM"/>
    </source>
</evidence>
<keyword evidence="1" id="KW-1133">Transmembrane helix</keyword>